<reference evidence="5 6" key="1">
    <citation type="submission" date="2020-08" db="EMBL/GenBank/DDBJ databases">
        <title>Sequencing the genomes of 1000 actinobacteria strains.</title>
        <authorList>
            <person name="Klenk H.-P."/>
        </authorList>
    </citation>
    <scope>NUCLEOTIDE SEQUENCE [LARGE SCALE GENOMIC DNA]</scope>
    <source>
        <strain evidence="5 6">DSM 41654</strain>
    </source>
</reference>
<proteinExistence type="predicted"/>
<dbReference type="InterPro" id="IPR013520">
    <property type="entry name" value="Ribonucl_H"/>
</dbReference>
<dbReference type="SUPFAM" id="SSF53098">
    <property type="entry name" value="Ribonuclease H-like"/>
    <property type="match status" value="1"/>
</dbReference>
<dbReference type="RefSeq" id="WP_184933693.1">
    <property type="nucleotide sequence ID" value="NZ_JACHJV010000001.1"/>
</dbReference>
<evidence type="ECO:0000256" key="2">
    <source>
        <dbReference type="ARBA" id="ARBA00022801"/>
    </source>
</evidence>
<evidence type="ECO:0000313" key="5">
    <source>
        <dbReference type="EMBL" id="MBB4921343.1"/>
    </source>
</evidence>
<sequence length="201" mass="21870">MDFGTWPRLLVVDVEGNGATPPDLVELAAIPIEHGRPVPESTRSTLVRPPHPITAFATRIHHITNQNVANAPAWEQIAQAVQTDLAGCWIAAHNASVDYNVLKRHLPAWEPTGVIDTLRLARATYTDASRFGLDVLLTHAGIDLTDVPGQRHRAGFDAHATALLLLDLASHYSTWETLLTAAVPPNMPGAPTRAPKEETLW</sequence>
<organism evidence="5 6">
    <name type="scientific">Kitasatospora kifunensis</name>
    <name type="common">Streptomyces kifunensis</name>
    <dbReference type="NCBI Taxonomy" id="58351"/>
    <lineage>
        <taxon>Bacteria</taxon>
        <taxon>Bacillati</taxon>
        <taxon>Actinomycetota</taxon>
        <taxon>Actinomycetes</taxon>
        <taxon>Kitasatosporales</taxon>
        <taxon>Streptomycetaceae</taxon>
        <taxon>Kitasatospora</taxon>
    </lineage>
</organism>
<dbReference type="GO" id="GO:0003676">
    <property type="term" value="F:nucleic acid binding"/>
    <property type="evidence" value="ECO:0007669"/>
    <property type="project" value="InterPro"/>
</dbReference>
<gene>
    <name evidence="5" type="ORF">FHR34_000336</name>
</gene>
<dbReference type="PANTHER" id="PTHR30231:SF4">
    <property type="entry name" value="PROTEIN NEN2"/>
    <property type="match status" value="1"/>
</dbReference>
<dbReference type="Pfam" id="PF00929">
    <property type="entry name" value="RNase_T"/>
    <property type="match status" value="1"/>
</dbReference>
<comment type="caution">
    <text evidence="5">The sequence shown here is derived from an EMBL/GenBank/DDBJ whole genome shotgun (WGS) entry which is preliminary data.</text>
</comment>
<dbReference type="AlphaFoldDB" id="A0A7W7VT25"/>
<protein>
    <submittedName>
        <fullName evidence="5">DNA polymerase III epsilon subunit-like protein</fullName>
    </submittedName>
</protein>
<dbReference type="Proteomes" id="UP000540506">
    <property type="component" value="Unassembled WGS sequence"/>
</dbReference>
<dbReference type="Gene3D" id="3.30.420.10">
    <property type="entry name" value="Ribonuclease H-like superfamily/Ribonuclease H"/>
    <property type="match status" value="1"/>
</dbReference>
<keyword evidence="6" id="KW-1185">Reference proteome</keyword>
<name>A0A7W7VT25_KITKI</name>
<dbReference type="PANTHER" id="PTHR30231">
    <property type="entry name" value="DNA POLYMERASE III SUBUNIT EPSILON"/>
    <property type="match status" value="1"/>
</dbReference>
<dbReference type="EMBL" id="JACHJV010000001">
    <property type="protein sequence ID" value="MBB4921343.1"/>
    <property type="molecule type" value="Genomic_DNA"/>
</dbReference>
<keyword evidence="1" id="KW-0540">Nuclease</keyword>
<accession>A0A7W7VT25</accession>
<dbReference type="CDD" id="cd06127">
    <property type="entry name" value="DEDDh"/>
    <property type="match status" value="1"/>
</dbReference>
<feature type="domain" description="Exonuclease" evidence="4">
    <location>
        <begin position="8"/>
        <end position="174"/>
    </location>
</feature>
<dbReference type="InterPro" id="IPR012337">
    <property type="entry name" value="RNaseH-like_sf"/>
</dbReference>
<dbReference type="SMART" id="SM00479">
    <property type="entry name" value="EXOIII"/>
    <property type="match status" value="1"/>
</dbReference>
<dbReference type="GO" id="GO:0008408">
    <property type="term" value="F:3'-5' exonuclease activity"/>
    <property type="evidence" value="ECO:0007669"/>
    <property type="project" value="TreeGrafter"/>
</dbReference>
<evidence type="ECO:0000259" key="4">
    <source>
        <dbReference type="SMART" id="SM00479"/>
    </source>
</evidence>
<keyword evidence="3" id="KW-0269">Exonuclease</keyword>
<evidence type="ECO:0000256" key="1">
    <source>
        <dbReference type="ARBA" id="ARBA00022722"/>
    </source>
</evidence>
<evidence type="ECO:0000313" key="6">
    <source>
        <dbReference type="Proteomes" id="UP000540506"/>
    </source>
</evidence>
<dbReference type="InterPro" id="IPR036397">
    <property type="entry name" value="RNaseH_sf"/>
</dbReference>
<keyword evidence="2" id="KW-0378">Hydrolase</keyword>
<evidence type="ECO:0000256" key="3">
    <source>
        <dbReference type="ARBA" id="ARBA00022839"/>
    </source>
</evidence>